<organism evidence="1 2">
    <name type="scientific">Mycobacterium botniense</name>
    <dbReference type="NCBI Taxonomy" id="84962"/>
    <lineage>
        <taxon>Bacteria</taxon>
        <taxon>Bacillati</taxon>
        <taxon>Actinomycetota</taxon>
        <taxon>Actinomycetes</taxon>
        <taxon>Mycobacteriales</taxon>
        <taxon>Mycobacteriaceae</taxon>
        <taxon>Mycobacterium</taxon>
    </lineage>
</organism>
<protein>
    <submittedName>
        <fullName evidence="1">Uncharacterized protein</fullName>
    </submittedName>
</protein>
<reference evidence="1 2" key="1">
    <citation type="journal article" date="2019" name="Emerg. Microbes Infect.">
        <title>Comprehensive subspecies identification of 175 nontuberculous mycobacteria species based on 7547 genomic profiles.</title>
        <authorList>
            <person name="Matsumoto Y."/>
            <person name="Kinjo T."/>
            <person name="Motooka D."/>
            <person name="Nabeya D."/>
            <person name="Jung N."/>
            <person name="Uechi K."/>
            <person name="Horii T."/>
            <person name="Iida T."/>
            <person name="Fujita J."/>
            <person name="Nakamura S."/>
        </authorList>
    </citation>
    <scope>NUCLEOTIDE SEQUENCE [LARGE SCALE GENOMIC DNA]</scope>
    <source>
        <strain evidence="1 2">JCM 17322</strain>
    </source>
</reference>
<sequence>MTAVLWDDVDTRVPAPAARAPQLRAVPAPESAAAPKKVVKRRDTQPFGVGGDPLVEGAAWLLCIPLRQLYAALLRVGVLEVLA</sequence>
<dbReference type="Proteomes" id="UP000465361">
    <property type="component" value="Unassembled WGS sequence"/>
</dbReference>
<keyword evidence="2" id="KW-1185">Reference proteome</keyword>
<comment type="caution">
    <text evidence="1">The sequence shown here is derived from an EMBL/GenBank/DDBJ whole genome shotgun (WGS) entry which is preliminary data.</text>
</comment>
<dbReference type="RefSeq" id="WP_163758440.1">
    <property type="nucleotide sequence ID" value="NZ_BLKW01000004.1"/>
</dbReference>
<name>A0A7I9Y0L6_9MYCO</name>
<evidence type="ECO:0000313" key="1">
    <source>
        <dbReference type="EMBL" id="GFG75612.1"/>
    </source>
</evidence>
<dbReference type="NCBIfam" id="NF040653">
    <property type="entry name" value="Rv1535_dom"/>
    <property type="match status" value="1"/>
</dbReference>
<dbReference type="EMBL" id="BLKW01000004">
    <property type="protein sequence ID" value="GFG75612.1"/>
    <property type="molecule type" value="Genomic_DNA"/>
</dbReference>
<dbReference type="AlphaFoldDB" id="A0A7I9Y0L6"/>
<proteinExistence type="predicted"/>
<dbReference type="NCBIfam" id="NF040652">
    <property type="entry name" value="Mbox_reg_Rv1535"/>
    <property type="match status" value="1"/>
</dbReference>
<accession>A0A7I9Y0L6</accession>
<evidence type="ECO:0000313" key="2">
    <source>
        <dbReference type="Proteomes" id="UP000465361"/>
    </source>
</evidence>
<gene>
    <name evidence="1" type="ORF">MBOT_29770</name>
</gene>